<dbReference type="RefSeq" id="XP_014156086.1">
    <property type="nucleotide sequence ID" value="XM_014300611.1"/>
</dbReference>
<reference evidence="2 3" key="1">
    <citation type="submission" date="2011-02" db="EMBL/GenBank/DDBJ databases">
        <title>The Genome Sequence of Sphaeroforma arctica JP610.</title>
        <authorList>
            <consortium name="The Broad Institute Genome Sequencing Platform"/>
            <person name="Russ C."/>
            <person name="Cuomo C."/>
            <person name="Young S.K."/>
            <person name="Zeng Q."/>
            <person name="Gargeya S."/>
            <person name="Alvarado L."/>
            <person name="Berlin A."/>
            <person name="Chapman S.B."/>
            <person name="Chen Z."/>
            <person name="Freedman E."/>
            <person name="Gellesch M."/>
            <person name="Goldberg J."/>
            <person name="Griggs A."/>
            <person name="Gujja S."/>
            <person name="Heilman E."/>
            <person name="Heiman D."/>
            <person name="Howarth C."/>
            <person name="Mehta T."/>
            <person name="Neiman D."/>
            <person name="Pearson M."/>
            <person name="Roberts A."/>
            <person name="Saif S."/>
            <person name="Shea T."/>
            <person name="Shenoy N."/>
            <person name="Sisk P."/>
            <person name="Stolte C."/>
            <person name="Sykes S."/>
            <person name="White J."/>
            <person name="Yandava C."/>
            <person name="Burger G."/>
            <person name="Gray M.W."/>
            <person name="Holland P.W.H."/>
            <person name="King N."/>
            <person name="Lang F.B.F."/>
            <person name="Roger A.J."/>
            <person name="Ruiz-Trillo I."/>
            <person name="Haas B."/>
            <person name="Nusbaum C."/>
            <person name="Birren B."/>
        </authorList>
    </citation>
    <scope>NUCLEOTIDE SEQUENCE [LARGE SCALE GENOMIC DNA]</scope>
    <source>
        <strain evidence="2 3">JP610</strain>
    </source>
</reference>
<dbReference type="AlphaFoldDB" id="A0A0L0G012"/>
<evidence type="ECO:0000313" key="3">
    <source>
        <dbReference type="Proteomes" id="UP000054560"/>
    </source>
</evidence>
<proteinExistence type="predicted"/>
<dbReference type="Proteomes" id="UP000054560">
    <property type="component" value="Unassembled WGS sequence"/>
</dbReference>
<keyword evidence="3" id="KW-1185">Reference proteome</keyword>
<dbReference type="EMBL" id="KQ241951">
    <property type="protein sequence ID" value="KNC82184.1"/>
    <property type="molecule type" value="Genomic_DNA"/>
</dbReference>
<organism evidence="2 3">
    <name type="scientific">Sphaeroforma arctica JP610</name>
    <dbReference type="NCBI Taxonomy" id="667725"/>
    <lineage>
        <taxon>Eukaryota</taxon>
        <taxon>Ichthyosporea</taxon>
        <taxon>Ichthyophonida</taxon>
        <taxon>Sphaeroforma</taxon>
    </lineage>
</organism>
<sequence>MIFYQYRSSSKPVIWTKKNRNQSIEAKPTVSSVVRRRDNPDYLKCMRKGEVKRLAICTINIQRSSEIMDIEHRSRHDMPLNVKDMEKGTQYDCDSRDTKSITTHNASVDNVPDALHTTLAEVGRVAKRSLRWNSAADEQ</sequence>
<gene>
    <name evidence="2" type="ORF">SARC_05523</name>
</gene>
<protein>
    <submittedName>
        <fullName evidence="2">Uncharacterized protein</fullName>
    </submittedName>
</protein>
<accession>A0A0L0G012</accession>
<evidence type="ECO:0000313" key="2">
    <source>
        <dbReference type="EMBL" id="KNC82184.1"/>
    </source>
</evidence>
<feature type="region of interest" description="Disordered" evidence="1">
    <location>
        <begin position="78"/>
        <end position="97"/>
    </location>
</feature>
<dbReference type="GeneID" id="25906027"/>
<name>A0A0L0G012_9EUKA</name>
<evidence type="ECO:0000256" key="1">
    <source>
        <dbReference type="SAM" id="MobiDB-lite"/>
    </source>
</evidence>